<dbReference type="AlphaFoldDB" id="A0AB35UXG9"/>
<sequence>MKSFNVQFQGVIDTNLGRKILAFMNEEKSIVMLETATYLGRPAIEALVPSLESRFGDEFKVIEDNSNNPENINFDHLKRAMGHMVKVIMEEHGYMIDQKDVKIPATRSTLFSTAVRYKKA</sequence>
<dbReference type="EMBL" id="JAXHPL010000045">
    <property type="protein sequence ID" value="MDY6487292.1"/>
    <property type="molecule type" value="Genomic_DNA"/>
</dbReference>
<evidence type="ECO:0000313" key="2">
    <source>
        <dbReference type="Proteomes" id="UP001278995"/>
    </source>
</evidence>
<proteinExistence type="predicted"/>
<comment type="caution">
    <text evidence="1">The sequence shown here is derived from an EMBL/GenBank/DDBJ whole genome shotgun (WGS) entry which is preliminary data.</text>
</comment>
<reference evidence="1 2" key="1">
    <citation type="submission" date="2023-11" db="EMBL/GenBank/DDBJ databases">
        <title>The common occurrence of Acinetobacte faecalis in cattle feces and its emended description.</title>
        <authorList>
            <person name="Kyselkova M."/>
            <person name="Xanthopoulou K."/>
            <person name="Shestivska V."/>
            <person name="Spanelova P."/>
            <person name="Maixnerova M."/>
            <person name="Higgins P.G."/>
            <person name="Nemec A."/>
        </authorList>
    </citation>
    <scope>NUCLEOTIDE SEQUENCE [LARGE SCALE GENOMIC DNA]</scope>
    <source>
        <strain evidence="1 2">ANC 7483</strain>
    </source>
</reference>
<evidence type="ECO:0000313" key="1">
    <source>
        <dbReference type="EMBL" id="MDY6487292.1"/>
    </source>
</evidence>
<protein>
    <submittedName>
        <fullName evidence="1">Uncharacterized protein</fullName>
    </submittedName>
</protein>
<accession>A0AB35UXG9</accession>
<organism evidence="1 2">
    <name type="scientific">Acinetobacter faecalis</name>
    <dbReference type="NCBI Taxonomy" id="2665161"/>
    <lineage>
        <taxon>Bacteria</taxon>
        <taxon>Pseudomonadati</taxon>
        <taxon>Pseudomonadota</taxon>
        <taxon>Gammaproteobacteria</taxon>
        <taxon>Moraxellales</taxon>
        <taxon>Moraxellaceae</taxon>
        <taxon>Acinetobacter</taxon>
    </lineage>
</organism>
<dbReference type="RefSeq" id="WP_321099627.1">
    <property type="nucleotide sequence ID" value="NZ_JAXHPL010000045.1"/>
</dbReference>
<name>A0AB35UXG9_9GAMM</name>
<gene>
    <name evidence="1" type="ORF">SKM51_08835</name>
</gene>
<dbReference type="Proteomes" id="UP001278995">
    <property type="component" value="Unassembled WGS sequence"/>
</dbReference>